<evidence type="ECO:0000313" key="9">
    <source>
        <dbReference type="Proteomes" id="UP000269410"/>
    </source>
</evidence>
<dbReference type="GO" id="GO:0002181">
    <property type="term" value="P:cytoplasmic translation"/>
    <property type="evidence" value="ECO:0007669"/>
    <property type="project" value="TreeGrafter"/>
</dbReference>
<dbReference type="SMART" id="SM01383">
    <property type="entry name" value="Ribosomal_L2"/>
    <property type="match status" value="1"/>
</dbReference>
<dbReference type="Gene3D" id="2.40.50.140">
    <property type="entry name" value="Nucleic acid-binding proteins"/>
    <property type="match status" value="1"/>
</dbReference>
<organism evidence="8 9">
    <name type="scientific">Candidatus Dojkabacteria bacterium</name>
    <dbReference type="NCBI Taxonomy" id="2099670"/>
    <lineage>
        <taxon>Bacteria</taxon>
        <taxon>Candidatus Dojkabacteria</taxon>
    </lineage>
</organism>
<dbReference type="Pfam" id="PF00181">
    <property type="entry name" value="Ribosomal_L2_N"/>
    <property type="match status" value="1"/>
</dbReference>
<dbReference type="Gene3D" id="4.10.950.10">
    <property type="entry name" value="Ribosomal protein L2, domain 3"/>
    <property type="match status" value="1"/>
</dbReference>
<dbReference type="InterPro" id="IPR005880">
    <property type="entry name" value="Ribosomal_uL2_bac/org-type"/>
</dbReference>
<dbReference type="InterPro" id="IPR022666">
    <property type="entry name" value="Ribosomal_uL2_RNA-bd_dom"/>
</dbReference>
<dbReference type="NCBIfam" id="TIGR01171">
    <property type="entry name" value="rplB_bact"/>
    <property type="match status" value="1"/>
</dbReference>
<dbReference type="GO" id="GO:0015934">
    <property type="term" value="C:large ribosomal subunit"/>
    <property type="evidence" value="ECO:0007669"/>
    <property type="project" value="InterPro"/>
</dbReference>
<dbReference type="InterPro" id="IPR014722">
    <property type="entry name" value="Rib_uL2_dom2"/>
</dbReference>
<proteinExistence type="inferred from homology"/>
<dbReference type="AlphaFoldDB" id="A0A3M0Z4F4"/>
<protein>
    <recommendedName>
        <fullName evidence="4">50S ribosomal protein L2</fullName>
    </recommendedName>
</protein>
<evidence type="ECO:0000256" key="3">
    <source>
        <dbReference type="ARBA" id="ARBA00023274"/>
    </source>
</evidence>
<dbReference type="InterPro" id="IPR002171">
    <property type="entry name" value="Ribosomal_uL2"/>
</dbReference>
<dbReference type="GO" id="GO:0016740">
    <property type="term" value="F:transferase activity"/>
    <property type="evidence" value="ECO:0007669"/>
    <property type="project" value="InterPro"/>
</dbReference>
<comment type="caution">
    <text evidence="8">The sequence shown here is derived from an EMBL/GenBank/DDBJ whole genome shotgun (WGS) entry which is preliminary data.</text>
</comment>
<evidence type="ECO:0000256" key="5">
    <source>
        <dbReference type="SAM" id="MobiDB-lite"/>
    </source>
</evidence>
<reference evidence="8 9" key="1">
    <citation type="submission" date="2018-10" db="EMBL/GenBank/DDBJ databases">
        <title>Thermophilic Lithotrophy and Phototrophy in an Intertidal, Iron-rich, Geothermal Spring.</title>
        <authorList>
            <person name="Ward L.M."/>
            <person name="Idei A."/>
            <person name="Nakagawa M."/>
            <person name="Ueno Y."/>
            <person name="Fischer W."/>
            <person name="Mcglynn S.E."/>
        </authorList>
    </citation>
    <scope>NUCLEOTIDE SEQUENCE [LARGE SCALE GENOMIC DNA]</scope>
    <source>
        <strain evidence="8">J137</strain>
    </source>
</reference>
<dbReference type="Pfam" id="PF03947">
    <property type="entry name" value="Ribosomal_L2_C"/>
    <property type="match status" value="1"/>
</dbReference>
<dbReference type="SMART" id="SM01382">
    <property type="entry name" value="Ribosomal_L2_C"/>
    <property type="match status" value="1"/>
</dbReference>
<evidence type="ECO:0000259" key="7">
    <source>
        <dbReference type="SMART" id="SM01383"/>
    </source>
</evidence>
<evidence type="ECO:0000313" key="8">
    <source>
        <dbReference type="EMBL" id="RMD77008.1"/>
    </source>
</evidence>
<dbReference type="InterPro" id="IPR008991">
    <property type="entry name" value="Translation_prot_SH3-like_sf"/>
</dbReference>
<dbReference type="InterPro" id="IPR014726">
    <property type="entry name" value="Ribosomal_uL2_dom3"/>
</dbReference>
<dbReference type="GO" id="GO:0003723">
    <property type="term" value="F:RNA binding"/>
    <property type="evidence" value="ECO:0007669"/>
    <property type="project" value="InterPro"/>
</dbReference>
<dbReference type="FunFam" id="2.30.30.30:FF:000001">
    <property type="entry name" value="50S ribosomal protein L2"/>
    <property type="match status" value="1"/>
</dbReference>
<sequence>MGIKRFKPITPTLRHTVLINRSGLYKGRPIRRLTAKLESSVGRNNTGKITTRHKQKGAKRVYRLVDLKRDNHGIKGEVVRIEYDPNRTCFIALVKYVNGDRRYILAPDGLKSGDVVESGENAPIALGNAVPLSKIPSGTSVFAVSLRPNEEAKIALSAGSSAQVMGSRGDYVQLRMPSGEIRLFKNTCYATIGIASNLDNFNEKLGKAGRSRNRGIRPTVRGVAMSYKHPHGGGQGKGGRHGTGGPKKDIYGNLVGKRTRKPKKTSNKFIVSRRQEKNKFKSFKTII</sequence>
<dbReference type="SUPFAM" id="SSF50249">
    <property type="entry name" value="Nucleic acid-binding proteins"/>
    <property type="match status" value="1"/>
</dbReference>
<dbReference type="EMBL" id="RFKV01000074">
    <property type="protein sequence ID" value="RMD77008.1"/>
    <property type="molecule type" value="Genomic_DNA"/>
</dbReference>
<evidence type="ECO:0000256" key="2">
    <source>
        <dbReference type="ARBA" id="ARBA00022980"/>
    </source>
</evidence>
<evidence type="ECO:0000256" key="1">
    <source>
        <dbReference type="ARBA" id="ARBA00005636"/>
    </source>
</evidence>
<dbReference type="Gene3D" id="2.30.30.30">
    <property type="match status" value="1"/>
</dbReference>
<comment type="similarity">
    <text evidence="1">Belongs to the universal ribosomal protein uL2 family.</text>
</comment>
<evidence type="ECO:0000256" key="4">
    <source>
        <dbReference type="ARBA" id="ARBA00035459"/>
    </source>
</evidence>
<dbReference type="GO" id="GO:0003735">
    <property type="term" value="F:structural constituent of ribosome"/>
    <property type="evidence" value="ECO:0007669"/>
    <property type="project" value="InterPro"/>
</dbReference>
<feature type="region of interest" description="Disordered" evidence="5">
    <location>
        <begin position="227"/>
        <end position="252"/>
    </location>
</feature>
<keyword evidence="3" id="KW-0687">Ribonucleoprotein</keyword>
<dbReference type="SUPFAM" id="SSF50104">
    <property type="entry name" value="Translation proteins SH3-like domain"/>
    <property type="match status" value="1"/>
</dbReference>
<dbReference type="PANTHER" id="PTHR13691:SF5">
    <property type="entry name" value="LARGE RIBOSOMAL SUBUNIT PROTEIN UL2M"/>
    <property type="match status" value="1"/>
</dbReference>
<dbReference type="PANTHER" id="PTHR13691">
    <property type="entry name" value="RIBOSOMAL PROTEIN L2"/>
    <property type="match status" value="1"/>
</dbReference>
<dbReference type="InterPro" id="IPR012340">
    <property type="entry name" value="NA-bd_OB-fold"/>
</dbReference>
<dbReference type="InterPro" id="IPR022669">
    <property type="entry name" value="Ribosomal_uL2_C"/>
</dbReference>
<feature type="compositionally biased region" description="Gly residues" evidence="5">
    <location>
        <begin position="232"/>
        <end position="245"/>
    </location>
</feature>
<feature type="domain" description="Large ribosomal subunit protein uL2 RNA-binding" evidence="7">
    <location>
        <begin position="42"/>
        <end position="118"/>
    </location>
</feature>
<feature type="domain" description="Large ribosomal subunit protein uL2 C-terminal" evidence="6">
    <location>
        <begin position="124"/>
        <end position="247"/>
    </location>
</feature>
<name>A0A3M0Z4F4_9BACT</name>
<keyword evidence="2 8" id="KW-0689">Ribosomal protein</keyword>
<dbReference type="PIRSF" id="PIRSF002158">
    <property type="entry name" value="Ribosomal_L2"/>
    <property type="match status" value="1"/>
</dbReference>
<evidence type="ECO:0000259" key="6">
    <source>
        <dbReference type="SMART" id="SM01382"/>
    </source>
</evidence>
<dbReference type="Proteomes" id="UP000269410">
    <property type="component" value="Unassembled WGS sequence"/>
</dbReference>
<accession>A0A3M0Z4F4</accession>
<gene>
    <name evidence="8" type="ORF">D6810_02280</name>
</gene>